<accession>A0A1L7X224</accession>
<feature type="transmembrane region" description="Helical" evidence="3">
    <location>
        <begin position="925"/>
        <end position="943"/>
    </location>
</feature>
<evidence type="ECO:0000313" key="5">
    <source>
        <dbReference type="EMBL" id="CZR59071.1"/>
    </source>
</evidence>
<dbReference type="Gene3D" id="1.25.10.10">
    <property type="entry name" value="Leucine-rich Repeat Variant"/>
    <property type="match status" value="2"/>
</dbReference>
<gene>
    <name evidence="5" type="ORF">PAC_08963</name>
</gene>
<feature type="compositionally biased region" description="Acidic residues" evidence="2">
    <location>
        <begin position="416"/>
        <end position="432"/>
    </location>
</feature>
<keyword evidence="6" id="KW-1185">Reference proteome</keyword>
<dbReference type="InterPro" id="IPR011989">
    <property type="entry name" value="ARM-like"/>
</dbReference>
<feature type="domain" description="Wings apart-like protein C-terminal" evidence="4">
    <location>
        <begin position="538"/>
        <end position="881"/>
    </location>
</feature>
<evidence type="ECO:0000256" key="3">
    <source>
        <dbReference type="SAM" id="Phobius"/>
    </source>
</evidence>
<feature type="region of interest" description="Disordered" evidence="2">
    <location>
        <begin position="1"/>
        <end position="333"/>
    </location>
</feature>
<feature type="region of interest" description="Disordered" evidence="2">
    <location>
        <begin position="359"/>
        <end position="453"/>
    </location>
</feature>
<evidence type="ECO:0000256" key="2">
    <source>
        <dbReference type="SAM" id="MobiDB-lite"/>
    </source>
</evidence>
<evidence type="ECO:0000259" key="4">
    <source>
        <dbReference type="Pfam" id="PF07814"/>
    </source>
</evidence>
<dbReference type="STRING" id="576137.A0A1L7X224"/>
<feature type="compositionally biased region" description="Basic residues" evidence="2">
    <location>
        <begin position="142"/>
        <end position="152"/>
    </location>
</feature>
<name>A0A1L7X224_9HELO</name>
<feature type="compositionally biased region" description="Low complexity" evidence="2">
    <location>
        <begin position="433"/>
        <end position="449"/>
    </location>
</feature>
<comment type="similarity">
    <text evidence="1">Belongs to the WAPL family.</text>
</comment>
<dbReference type="PANTHER" id="PTHR22100:SF13">
    <property type="entry name" value="WINGS APART-LIKE PROTEIN HOMOLOG"/>
    <property type="match status" value="1"/>
</dbReference>
<organism evidence="5 6">
    <name type="scientific">Phialocephala subalpina</name>
    <dbReference type="NCBI Taxonomy" id="576137"/>
    <lineage>
        <taxon>Eukaryota</taxon>
        <taxon>Fungi</taxon>
        <taxon>Dikarya</taxon>
        <taxon>Ascomycota</taxon>
        <taxon>Pezizomycotina</taxon>
        <taxon>Leotiomycetes</taxon>
        <taxon>Helotiales</taxon>
        <taxon>Mollisiaceae</taxon>
        <taxon>Phialocephala</taxon>
        <taxon>Phialocephala fortinii species complex</taxon>
    </lineage>
</organism>
<keyword evidence="3" id="KW-0472">Membrane</keyword>
<evidence type="ECO:0000256" key="1">
    <source>
        <dbReference type="ARBA" id="ARBA00006854"/>
    </source>
</evidence>
<reference evidence="5 6" key="1">
    <citation type="submission" date="2016-03" db="EMBL/GenBank/DDBJ databases">
        <authorList>
            <person name="Ploux O."/>
        </authorList>
    </citation>
    <scope>NUCLEOTIDE SEQUENCE [LARGE SCALE GENOMIC DNA]</scope>
    <source>
        <strain evidence="5 6">UAMH 11012</strain>
    </source>
</reference>
<dbReference type="AlphaFoldDB" id="A0A1L7X224"/>
<sequence length="1003" mass="109080">MATLHDTAPARKKIATYGKAARRRIPEYSFTSAARKSQTPEIPPKVDSQTSTSAASLATPTKLKSVPIRSVSRTPSSASPPPNIYDVEVSEDEAQEPVQKSTPTPLKKKSKAKPPLRMPPAACPVSADVFDVPASEDEAPKRKPSPKPRKVSPLKTAGVKVTKSKAAPKASIPPPRPAPNVFDVPSSGDETPARTPKPKPAQKIPRKIAAVPDVQGKQTLKTNAEVVEEDEGRKRLKLSPAHDLPSPKLLTLSLPSSTLARRPKPKAASKPANPLKSRNTSPKTGQLPKAAGRPKVVAPVRSPVQAATQPATPAKSTTPVPSTPSPGLGEIDMADVAPPREHISPKGLKMWQALLDPEEDEEMTIEVDTSSIEETRQPAKKTLNLLSRPAGVVKPSQRSPKRVPRRRLIDALVEQAAEDSDEESSEEEDTESSIDPTPSSSPAATQPISRDQSVVPEVVNLPPITSDSQGLQGVGPRFTYSKQRSMLAEADLMAQLAMEIPVPPSQPAGGRRGRMASVAPLLPSSSFHDDEDNSSAAVKSVHELRKSGANIRFLDEIQDFLDRIGSPGKTQASTRRAGLLELAGKMRDKSFVEKFRANGTEQKLFLHLGQETDIVAGFIMVSLLTTVLLDGNMNHIVAHLRRHGITRLLIRLLECQSSINAVARDRKNNMSKNAQTLLTEHGDYVTQMPMWEELKPQAISPRTIALKCLEVMVRQTRQAGNSGDLFSKELTTNLFEIMKSASDERCWNLPSDKQAIDFALALSAIESHSLAARTVDNETIWISDFLPIISDTLEVALARPVKDLGMLQLLLLKLTLNVTNNNPKASDVFAKPAVMASIGNVIVAKFKQISRFMTEEELNLALDHLILALGVMINFAEWSSAARESMQSLEGGSDDPLDAMVQHFAENQERASLADSMLGVSKNVAFAYLAVLLGFFALLPSTLQRIQDRQPRKTIRPLVASIEEFIVYHRKVDMIVADEDGYNPQAGLTERLENLVSKLAALK</sequence>
<dbReference type="PANTHER" id="PTHR22100">
    <property type="entry name" value="WINGS APART-LIKE PROTEIN HOMOLOG"/>
    <property type="match status" value="1"/>
</dbReference>
<feature type="compositionally biased region" description="Polar residues" evidence="2">
    <location>
        <begin position="29"/>
        <end position="40"/>
    </location>
</feature>
<proteinExistence type="inferred from homology"/>
<evidence type="ECO:0000313" key="6">
    <source>
        <dbReference type="Proteomes" id="UP000184330"/>
    </source>
</evidence>
<dbReference type="InterPro" id="IPR022771">
    <property type="entry name" value="WAPL_C"/>
</dbReference>
<dbReference type="OrthoDB" id="78088at2759"/>
<protein>
    <recommendedName>
        <fullName evidence="4">Wings apart-like protein C-terminal domain-containing protein</fullName>
    </recommendedName>
</protein>
<dbReference type="Proteomes" id="UP000184330">
    <property type="component" value="Unassembled WGS sequence"/>
</dbReference>
<dbReference type="InterPro" id="IPR039874">
    <property type="entry name" value="WAPL"/>
</dbReference>
<dbReference type="EMBL" id="FJOG01000013">
    <property type="protein sequence ID" value="CZR59071.1"/>
    <property type="molecule type" value="Genomic_DNA"/>
</dbReference>
<feature type="compositionally biased region" description="Low complexity" evidence="2">
    <location>
        <begin position="244"/>
        <end position="260"/>
    </location>
</feature>
<feature type="compositionally biased region" description="Low complexity" evidence="2">
    <location>
        <begin position="268"/>
        <end position="277"/>
    </location>
</feature>
<keyword evidence="3" id="KW-1133">Transmembrane helix</keyword>
<keyword evidence="3" id="KW-0812">Transmembrane</keyword>
<feature type="compositionally biased region" description="Low complexity" evidence="2">
    <location>
        <begin position="302"/>
        <end position="320"/>
    </location>
</feature>
<feature type="compositionally biased region" description="Low complexity" evidence="2">
    <location>
        <begin position="50"/>
        <end position="59"/>
    </location>
</feature>
<dbReference type="Pfam" id="PF07814">
    <property type="entry name" value="WAPL"/>
    <property type="match status" value="1"/>
</dbReference>